<evidence type="ECO:0000313" key="9">
    <source>
        <dbReference type="RefSeq" id="XP_065674877.1"/>
    </source>
</evidence>
<proteinExistence type="predicted"/>
<gene>
    <name evidence="9" type="primary">LOC136091346</name>
</gene>
<dbReference type="Proteomes" id="UP001652625">
    <property type="component" value="Chromosome 15"/>
</dbReference>
<dbReference type="PANTHER" id="PTHR10131">
    <property type="entry name" value="TNF RECEPTOR ASSOCIATED FACTOR"/>
    <property type="match status" value="1"/>
</dbReference>
<evidence type="ECO:0000256" key="4">
    <source>
        <dbReference type="PROSITE-ProRule" id="PRU00207"/>
    </source>
</evidence>
<dbReference type="RefSeq" id="XP_065674877.1">
    <property type="nucleotide sequence ID" value="XM_065818805.1"/>
</dbReference>
<dbReference type="InterPro" id="IPR001293">
    <property type="entry name" value="Znf_TRAF"/>
</dbReference>
<evidence type="ECO:0000256" key="3">
    <source>
        <dbReference type="ARBA" id="ARBA00022833"/>
    </source>
</evidence>
<keyword evidence="3 4" id="KW-0862">Zinc</keyword>
<keyword evidence="8" id="KW-1185">Reference proteome</keyword>
<feature type="coiled-coil region" evidence="5">
    <location>
        <begin position="240"/>
        <end position="289"/>
    </location>
</feature>
<feature type="domain" description="RING-type" evidence="6">
    <location>
        <begin position="26"/>
        <end position="67"/>
    </location>
</feature>
<feature type="zinc finger region" description="TRAF-type" evidence="4">
    <location>
        <begin position="166"/>
        <end position="212"/>
    </location>
</feature>
<protein>
    <submittedName>
        <fullName evidence="9">TNF receptor-associated factor 5-like isoform X2</fullName>
    </submittedName>
</protein>
<keyword evidence="5" id="KW-0175">Coiled coil</keyword>
<dbReference type="InterPro" id="IPR001841">
    <property type="entry name" value="Znf_RING"/>
</dbReference>
<keyword evidence="1 4" id="KW-0479">Metal-binding</keyword>
<dbReference type="SUPFAM" id="SSF49599">
    <property type="entry name" value="TRAF domain-like"/>
    <property type="match status" value="2"/>
</dbReference>
<dbReference type="InterPro" id="IPR013083">
    <property type="entry name" value="Znf_RING/FYVE/PHD"/>
</dbReference>
<keyword evidence="2 4" id="KW-0863">Zinc-finger</keyword>
<evidence type="ECO:0000256" key="1">
    <source>
        <dbReference type="ARBA" id="ARBA00022723"/>
    </source>
</evidence>
<dbReference type="SMART" id="SM00184">
    <property type="entry name" value="RING"/>
    <property type="match status" value="1"/>
</dbReference>
<evidence type="ECO:0000256" key="2">
    <source>
        <dbReference type="ARBA" id="ARBA00022771"/>
    </source>
</evidence>
<evidence type="ECO:0000313" key="8">
    <source>
        <dbReference type="Proteomes" id="UP001652625"/>
    </source>
</evidence>
<reference evidence="9" key="1">
    <citation type="submission" date="2025-08" db="UniProtKB">
        <authorList>
            <consortium name="RefSeq"/>
        </authorList>
    </citation>
    <scope>IDENTIFICATION</scope>
</reference>
<dbReference type="PANTHER" id="PTHR10131:SF148">
    <property type="entry name" value="TNF RECEPTOR-ASSOCIATED FACTOR"/>
    <property type="match status" value="1"/>
</dbReference>
<organism evidence="8 9">
    <name type="scientific">Hydra vulgaris</name>
    <name type="common">Hydra</name>
    <name type="synonym">Hydra attenuata</name>
    <dbReference type="NCBI Taxonomy" id="6087"/>
    <lineage>
        <taxon>Eukaryota</taxon>
        <taxon>Metazoa</taxon>
        <taxon>Cnidaria</taxon>
        <taxon>Hydrozoa</taxon>
        <taxon>Hydroidolina</taxon>
        <taxon>Anthoathecata</taxon>
        <taxon>Aplanulata</taxon>
        <taxon>Hydridae</taxon>
        <taxon>Hydra</taxon>
    </lineage>
</organism>
<evidence type="ECO:0000259" key="7">
    <source>
        <dbReference type="PROSITE" id="PS50145"/>
    </source>
</evidence>
<dbReference type="InterPro" id="IPR027370">
    <property type="entry name" value="Znf-RING_euk"/>
</dbReference>
<feature type="zinc finger region" description="TRAF-type" evidence="4">
    <location>
        <begin position="111"/>
        <end position="154"/>
    </location>
</feature>
<feature type="domain" description="TRAF-type" evidence="7">
    <location>
        <begin position="111"/>
        <end position="154"/>
    </location>
</feature>
<accession>A0ABM4DK16</accession>
<dbReference type="SUPFAM" id="SSF57850">
    <property type="entry name" value="RING/U-box"/>
    <property type="match status" value="1"/>
</dbReference>
<name>A0ABM4DK16_HYDVU</name>
<dbReference type="Gene3D" id="3.30.40.10">
    <property type="entry name" value="Zinc/RING finger domain, C3HC4 (zinc finger)"/>
    <property type="match status" value="3"/>
</dbReference>
<dbReference type="Pfam" id="PF02176">
    <property type="entry name" value="zf-TRAF"/>
    <property type="match status" value="1"/>
</dbReference>
<dbReference type="Pfam" id="PF13445">
    <property type="entry name" value="zf-RING_UBOX"/>
    <property type="match status" value="1"/>
</dbReference>
<dbReference type="GeneID" id="136091346"/>
<feature type="domain" description="TRAF-type" evidence="7">
    <location>
        <begin position="166"/>
        <end position="212"/>
    </location>
</feature>
<dbReference type="PROSITE" id="PS50089">
    <property type="entry name" value="ZF_RING_2"/>
    <property type="match status" value="1"/>
</dbReference>
<evidence type="ECO:0000259" key="6">
    <source>
        <dbReference type="PROSITE" id="PS50089"/>
    </source>
</evidence>
<sequence length="386" mass="44483">MKCSDAEKIGGYNAHFLQELLDEYECPVCQMVLREPILTVCGHRLCLSCSEEMRKRNNGVLVCPLDNTILKPGQTFPDKAIERAILQLKVKCNNFLKKCQWTGELKAINNHLGSCEYQEVKCPNGQCSTSLLRKELTDHIKINCIYRFINCQHCNQKILFCEKQNHMETCRCLPLYCVNQCGMVILRKEMSSHITDSCASTIVPCQYFYIGCNFKGMRKEQDTHVNSSIQNHLSLAISKVVANEREITILKNEMEMKKEQDQFLVTSKMVELEKKILVIEKEMKIKNTKPNNEQEHHGKPPTSLAKWQIRSLTLARCPNCQIRSLTSTLLTKCQIRSLIPTPFSIWQLRFNMATTNLLAKWQLVSLTPTQLAKYPPSNIRLRHFLP</sequence>
<dbReference type="PROSITE" id="PS50145">
    <property type="entry name" value="ZF_TRAF"/>
    <property type="match status" value="2"/>
</dbReference>
<evidence type="ECO:0000256" key="5">
    <source>
        <dbReference type="SAM" id="Coils"/>
    </source>
</evidence>